<dbReference type="OrthoDB" id="421393at2759"/>
<dbReference type="PANTHER" id="PTHR10537:SF3">
    <property type="entry name" value="DNA PRIMASE LARGE SUBUNIT"/>
    <property type="match status" value="1"/>
</dbReference>
<dbReference type="FunCoup" id="A2G4G7">
    <property type="interactions" value="413"/>
</dbReference>
<protein>
    <submittedName>
        <fullName evidence="11">Eukaryotic-type DNA primase, large subunit family protein</fullName>
    </submittedName>
</protein>
<keyword evidence="5" id="KW-0235">DNA replication</keyword>
<evidence type="ECO:0000313" key="11">
    <source>
        <dbReference type="EMBL" id="EAX87951.1"/>
    </source>
</evidence>
<dbReference type="CDD" id="cd07322">
    <property type="entry name" value="PriL_PriS_Eukaryotic"/>
    <property type="match status" value="1"/>
</dbReference>
<accession>A2G4G7</accession>
<dbReference type="RefSeq" id="XP_001300881.1">
    <property type="nucleotide sequence ID" value="XM_001300880.1"/>
</dbReference>
<dbReference type="GO" id="GO:0046872">
    <property type="term" value="F:metal ion binding"/>
    <property type="evidence" value="ECO:0007669"/>
    <property type="project" value="UniProtKB-KW"/>
</dbReference>
<evidence type="ECO:0000313" key="12">
    <source>
        <dbReference type="Proteomes" id="UP000001542"/>
    </source>
</evidence>
<evidence type="ECO:0000256" key="8">
    <source>
        <dbReference type="ARBA" id="ARBA00023014"/>
    </source>
</evidence>
<comment type="similarity">
    <text evidence="2">Belongs to the eukaryotic-type primase large subunit family.</text>
</comment>
<proteinExistence type="inferred from homology"/>
<dbReference type="Pfam" id="PF26466">
    <property type="entry name" value="DNA_primase_lrg_N"/>
    <property type="match status" value="1"/>
</dbReference>
<dbReference type="EMBL" id="DS114373">
    <property type="protein sequence ID" value="EAX87951.1"/>
    <property type="molecule type" value="Genomic_DNA"/>
</dbReference>
<dbReference type="GO" id="GO:0005658">
    <property type="term" value="C:alpha DNA polymerase:primase complex"/>
    <property type="evidence" value="ECO:0000318"/>
    <property type="project" value="GO_Central"/>
</dbReference>
<dbReference type="PANTHER" id="PTHR10537">
    <property type="entry name" value="DNA PRIMASE LARGE SUBUNIT"/>
    <property type="match status" value="1"/>
</dbReference>
<dbReference type="AlphaFoldDB" id="A2G4G7"/>
<dbReference type="Proteomes" id="UP000001542">
    <property type="component" value="Unassembled WGS sequence"/>
</dbReference>
<keyword evidence="4" id="KW-0639">Primosome</keyword>
<evidence type="ECO:0000256" key="9">
    <source>
        <dbReference type="ARBA" id="ARBA00023125"/>
    </source>
</evidence>
<keyword evidence="9" id="KW-0238">DNA-binding</keyword>
<dbReference type="STRING" id="5722.A2G4G7"/>
<comment type="cofactor">
    <cofactor evidence="1">
        <name>[4Fe-4S] cluster</name>
        <dbReference type="ChEBI" id="CHEBI:49883"/>
    </cofactor>
</comment>
<reference evidence="11" key="1">
    <citation type="submission" date="2006-10" db="EMBL/GenBank/DDBJ databases">
        <authorList>
            <person name="Amadeo P."/>
            <person name="Zhao Q."/>
            <person name="Wortman J."/>
            <person name="Fraser-Liggett C."/>
            <person name="Carlton J."/>
        </authorList>
    </citation>
    <scope>NUCLEOTIDE SEQUENCE</scope>
    <source>
        <strain evidence="11">G3</strain>
    </source>
</reference>
<dbReference type="GO" id="GO:0003677">
    <property type="term" value="F:DNA binding"/>
    <property type="evidence" value="ECO:0007669"/>
    <property type="project" value="UniProtKB-KW"/>
</dbReference>
<name>A2G4G7_TRIV3</name>
<dbReference type="KEGG" id="tva:4745604"/>
<evidence type="ECO:0000256" key="1">
    <source>
        <dbReference type="ARBA" id="ARBA00001966"/>
    </source>
</evidence>
<evidence type="ECO:0000259" key="10">
    <source>
        <dbReference type="Pfam" id="PF04104"/>
    </source>
</evidence>
<dbReference type="InterPro" id="IPR016558">
    <property type="entry name" value="DNA_primase_lsu_euk"/>
</dbReference>
<organism evidence="11 12">
    <name type="scientific">Trichomonas vaginalis (strain ATCC PRA-98 / G3)</name>
    <dbReference type="NCBI Taxonomy" id="412133"/>
    <lineage>
        <taxon>Eukaryota</taxon>
        <taxon>Metamonada</taxon>
        <taxon>Parabasalia</taxon>
        <taxon>Trichomonadida</taxon>
        <taxon>Trichomonadidae</taxon>
        <taxon>Trichomonas</taxon>
    </lineage>
</organism>
<dbReference type="Pfam" id="PF04104">
    <property type="entry name" value="DNA_primase_lrg"/>
    <property type="match status" value="1"/>
</dbReference>
<dbReference type="eggNOG" id="KOG2267">
    <property type="taxonomic scope" value="Eukaryota"/>
</dbReference>
<evidence type="ECO:0000256" key="5">
    <source>
        <dbReference type="ARBA" id="ARBA00022705"/>
    </source>
</evidence>
<keyword evidence="8" id="KW-0411">Iron-sulfur</keyword>
<dbReference type="GO" id="GO:0006270">
    <property type="term" value="P:DNA replication initiation"/>
    <property type="evidence" value="ECO:0000318"/>
    <property type="project" value="GO_Central"/>
</dbReference>
<keyword evidence="7" id="KW-0408">Iron</keyword>
<evidence type="ECO:0000256" key="7">
    <source>
        <dbReference type="ARBA" id="ARBA00023004"/>
    </source>
</evidence>
<dbReference type="InParanoid" id="A2G4G7"/>
<gene>
    <name evidence="11" type="ORF">TVAG_091480</name>
</gene>
<dbReference type="VEuPathDB" id="TrichDB:TVAG_091480"/>
<keyword evidence="12" id="KW-1185">Reference proteome</keyword>
<evidence type="ECO:0000256" key="6">
    <source>
        <dbReference type="ARBA" id="ARBA00022723"/>
    </source>
</evidence>
<evidence type="ECO:0000256" key="3">
    <source>
        <dbReference type="ARBA" id="ARBA00022485"/>
    </source>
</evidence>
<keyword evidence="3" id="KW-0004">4Fe-4S</keyword>
<dbReference type="FunFam" id="1.20.930.80:FF:000012">
    <property type="entry name" value="Eukaryotic-type DNA primase, large subunit family protein"/>
    <property type="match status" value="1"/>
</dbReference>
<dbReference type="Gene3D" id="1.20.930.80">
    <property type="match status" value="1"/>
</dbReference>
<feature type="domain" description="DNA primase large subunit C-terminal" evidence="10">
    <location>
        <begin position="276"/>
        <end position="443"/>
    </location>
</feature>
<reference evidence="11" key="2">
    <citation type="journal article" date="2007" name="Science">
        <title>Draft genome sequence of the sexually transmitted pathogen Trichomonas vaginalis.</title>
        <authorList>
            <person name="Carlton J.M."/>
            <person name="Hirt R.P."/>
            <person name="Silva J.C."/>
            <person name="Delcher A.L."/>
            <person name="Schatz M."/>
            <person name="Zhao Q."/>
            <person name="Wortman J.R."/>
            <person name="Bidwell S.L."/>
            <person name="Alsmark U.C.M."/>
            <person name="Besteiro S."/>
            <person name="Sicheritz-Ponten T."/>
            <person name="Noel C.J."/>
            <person name="Dacks J.B."/>
            <person name="Foster P.G."/>
            <person name="Simillion C."/>
            <person name="Van de Peer Y."/>
            <person name="Miranda-Saavedra D."/>
            <person name="Barton G.J."/>
            <person name="Westrop G.D."/>
            <person name="Mueller S."/>
            <person name="Dessi D."/>
            <person name="Fiori P.L."/>
            <person name="Ren Q."/>
            <person name="Paulsen I."/>
            <person name="Zhang H."/>
            <person name="Bastida-Corcuera F.D."/>
            <person name="Simoes-Barbosa A."/>
            <person name="Brown M.T."/>
            <person name="Hayes R.D."/>
            <person name="Mukherjee M."/>
            <person name="Okumura C.Y."/>
            <person name="Schneider R."/>
            <person name="Smith A.J."/>
            <person name="Vanacova S."/>
            <person name="Villalvazo M."/>
            <person name="Haas B.J."/>
            <person name="Pertea M."/>
            <person name="Feldblyum T.V."/>
            <person name="Utterback T.R."/>
            <person name="Shu C.L."/>
            <person name="Osoegawa K."/>
            <person name="de Jong P.J."/>
            <person name="Hrdy I."/>
            <person name="Horvathova L."/>
            <person name="Zubacova Z."/>
            <person name="Dolezal P."/>
            <person name="Malik S.B."/>
            <person name="Logsdon J.M. Jr."/>
            <person name="Henze K."/>
            <person name="Gupta A."/>
            <person name="Wang C.C."/>
            <person name="Dunne R.L."/>
            <person name="Upcroft J.A."/>
            <person name="Upcroft P."/>
            <person name="White O."/>
            <person name="Salzberg S.L."/>
            <person name="Tang P."/>
            <person name="Chiu C.-H."/>
            <person name="Lee Y.-S."/>
            <person name="Embley T.M."/>
            <person name="Coombs G.H."/>
            <person name="Mottram J.C."/>
            <person name="Tachezy J."/>
            <person name="Fraser-Liggett C.M."/>
            <person name="Johnson P.J."/>
        </authorList>
    </citation>
    <scope>NUCLEOTIDE SEQUENCE [LARGE SCALE GENOMIC DNA]</scope>
    <source>
        <strain evidence="11">G3</strain>
    </source>
</reference>
<dbReference type="SMR" id="A2G4G7"/>
<dbReference type="GO" id="GO:0051539">
    <property type="term" value="F:4 iron, 4 sulfur cluster binding"/>
    <property type="evidence" value="ECO:0007669"/>
    <property type="project" value="UniProtKB-KW"/>
</dbReference>
<evidence type="ECO:0000256" key="2">
    <source>
        <dbReference type="ARBA" id="ARBA00010564"/>
    </source>
</evidence>
<dbReference type="InterPro" id="IPR007238">
    <property type="entry name" value="DNA_primase_lsu_euk/arc"/>
</dbReference>
<dbReference type="GO" id="GO:0006269">
    <property type="term" value="P:DNA replication, synthesis of primer"/>
    <property type="evidence" value="ECO:0000318"/>
    <property type="project" value="GO_Central"/>
</dbReference>
<dbReference type="SUPFAM" id="SSF140914">
    <property type="entry name" value="PriB N-terminal domain-like"/>
    <property type="match status" value="1"/>
</dbReference>
<evidence type="ECO:0000256" key="4">
    <source>
        <dbReference type="ARBA" id="ARBA00022515"/>
    </source>
</evidence>
<dbReference type="VEuPathDB" id="TrichDB:TVAGG3_0994810"/>
<keyword evidence="6" id="KW-0479">Metal-binding</keyword>
<dbReference type="InterPro" id="IPR058560">
    <property type="entry name" value="DNA_primase_C"/>
</dbReference>
<sequence length="457" mass="52973">MSLKQLLGTKKVFSAEDDYVQLYNVEPSANISISDMIEFAYLRSQVHQEINDLENGIEKRDQFEKIMIKYGIPIKRPRDGVFNPSNSVIPNFECGQITKQFLDEMSFYAFMVISLRTDETQHKFVKVESEIFKARIRYALDQHAKLHEEDGQPFKFPQELLEIPHPKLNLDQHYNRKTKMYTIPFELVFEFINVYTCRLSDGFVEVSPKELDSFFTKLYQIYLEKRIARYRAAKIHSSDLTKIAISLFDERAGSFVAKSRQNFSRVTLQDMDAVIRSFPPCMRSMYDALKKNHKLFHSGRLQFGLYLKGIGLTMDESLKFWRSEFTKAISLDDFEKHYAYNIRHTYGKEGAGKNLSAYSCAGILRQPAPASGQTHGCPFKMMQMPQLEALIKEINPEIAGKYMAEINAKARENPGSACAILFNSLHPDHELDETGVFHPNVYFNESEDRFIEKEKKQ</sequence>